<dbReference type="EMBL" id="JAQGLA010000086">
    <property type="protein sequence ID" value="MDA3630080.1"/>
    <property type="molecule type" value="Genomic_DNA"/>
</dbReference>
<dbReference type="SUPFAM" id="SSF51905">
    <property type="entry name" value="FAD/NAD(P)-binding domain"/>
    <property type="match status" value="1"/>
</dbReference>
<proteinExistence type="predicted"/>
<dbReference type="InterPro" id="IPR050631">
    <property type="entry name" value="PheA/TfdB_FAD_monoxygenase"/>
</dbReference>
<comment type="caution">
    <text evidence="4">The sequence shown here is derived from an EMBL/GenBank/DDBJ whole genome shotgun (WGS) entry which is preliminary data.</text>
</comment>
<gene>
    <name evidence="4" type="ORF">OU415_31955</name>
</gene>
<keyword evidence="1" id="KW-0560">Oxidoreductase</keyword>
<protein>
    <submittedName>
        <fullName evidence="4">FAD-dependent monooxygenase</fullName>
    </submittedName>
</protein>
<evidence type="ECO:0000259" key="3">
    <source>
        <dbReference type="Pfam" id="PF01494"/>
    </source>
</evidence>
<dbReference type="RefSeq" id="WP_270953215.1">
    <property type="nucleotide sequence ID" value="NZ_JAQGLA010000086.1"/>
</dbReference>
<dbReference type="PANTHER" id="PTHR43476:SF4">
    <property type="entry name" value="BLR0106 PROTEIN"/>
    <property type="match status" value="1"/>
</dbReference>
<evidence type="ECO:0000313" key="4">
    <source>
        <dbReference type="EMBL" id="MDA3630080.1"/>
    </source>
</evidence>
<keyword evidence="2" id="KW-0520">NAD</keyword>
<name>A0ABT4V7Y4_9PSEU</name>
<organism evidence="4 5">
    <name type="scientific">Saccharopolyspora oryzae</name>
    <dbReference type="NCBI Taxonomy" id="2997343"/>
    <lineage>
        <taxon>Bacteria</taxon>
        <taxon>Bacillati</taxon>
        <taxon>Actinomycetota</taxon>
        <taxon>Actinomycetes</taxon>
        <taxon>Pseudonocardiales</taxon>
        <taxon>Pseudonocardiaceae</taxon>
        <taxon>Saccharopolyspora</taxon>
    </lineage>
</organism>
<evidence type="ECO:0000256" key="1">
    <source>
        <dbReference type="ARBA" id="ARBA00023002"/>
    </source>
</evidence>
<dbReference type="Gene3D" id="3.50.50.60">
    <property type="entry name" value="FAD/NAD(P)-binding domain"/>
    <property type="match status" value="1"/>
</dbReference>
<dbReference type="Pfam" id="PF01494">
    <property type="entry name" value="FAD_binding_3"/>
    <property type="match status" value="1"/>
</dbReference>
<keyword evidence="5" id="KW-1185">Reference proteome</keyword>
<evidence type="ECO:0000313" key="5">
    <source>
        <dbReference type="Proteomes" id="UP001210380"/>
    </source>
</evidence>
<reference evidence="4 5" key="1">
    <citation type="submission" date="2022-11" db="EMBL/GenBank/DDBJ databases">
        <title>Draft genome sequence of Saccharopolyspora sp. WRP15-2 isolated from rhizosphere soils of wild rice in Thailand.</title>
        <authorList>
            <person name="Duangmal K."/>
            <person name="Kammanee S."/>
            <person name="Muangham S."/>
        </authorList>
    </citation>
    <scope>NUCLEOTIDE SEQUENCE [LARGE SCALE GENOMIC DNA]</scope>
    <source>
        <strain evidence="4 5">WRP15-2</strain>
    </source>
</reference>
<accession>A0ABT4V7Y4</accession>
<dbReference type="InterPro" id="IPR036188">
    <property type="entry name" value="FAD/NAD-bd_sf"/>
</dbReference>
<dbReference type="PRINTS" id="PR00420">
    <property type="entry name" value="RNGMNOXGNASE"/>
</dbReference>
<dbReference type="GO" id="GO:0004497">
    <property type="term" value="F:monooxygenase activity"/>
    <property type="evidence" value="ECO:0007669"/>
    <property type="project" value="UniProtKB-KW"/>
</dbReference>
<sequence length="410" mass="46271">MHPLPGDSMKIVCIGAGPAGLYFAISAKLRDAGHEITVIERDPPGATYGWGVVYWDDLLDTLYVNDRESAQRIRAASTVWQDQVVAMRGGRGYLTGYGFSVNRAVLLDILVQRAVDLGVDVQFERAVDDIAEFADADLVVVADGANSRNRQRYADQFGTELHQGRNPYLWLGTGRVFDKFTFGYEQTPHGWIWFHAYPSSAGISTFIVECQEETWRALGFDQLDDKATTRLLEEIFDEHLAGHALISAARGKPASWQRFTQVYNQTWRHANAVLVGDAAHTTHFTIGSGTRLAMIDAVVLAEKLRENEQIGNALKEFDGEGHAAMRVVQAAARTSMAWFENIDRYTDRNAVDFCFAMSSRSGLQPPWRYQLHLLMQKPLVRQALRIFDRGMLWVRARRRGESWWVQPTLT</sequence>
<dbReference type="PANTHER" id="PTHR43476">
    <property type="entry name" value="3-(3-HYDROXY-PHENYL)PROPIONATE/3-HYDROXYCINNAMIC ACID HYDROXYLASE"/>
    <property type="match status" value="1"/>
</dbReference>
<dbReference type="InterPro" id="IPR002938">
    <property type="entry name" value="FAD-bd"/>
</dbReference>
<dbReference type="Proteomes" id="UP001210380">
    <property type="component" value="Unassembled WGS sequence"/>
</dbReference>
<keyword evidence="4" id="KW-0503">Monooxygenase</keyword>
<evidence type="ECO:0000256" key="2">
    <source>
        <dbReference type="ARBA" id="ARBA00023027"/>
    </source>
</evidence>
<dbReference type="Gene3D" id="3.30.9.20">
    <property type="match status" value="1"/>
</dbReference>
<feature type="domain" description="FAD-binding" evidence="3">
    <location>
        <begin position="127"/>
        <end position="307"/>
    </location>
</feature>